<feature type="compositionally biased region" description="Basic and acidic residues" evidence="1">
    <location>
        <begin position="1"/>
        <end position="14"/>
    </location>
</feature>
<dbReference type="AlphaFoldDB" id="A0A9P6LJY9"/>
<dbReference type="RefSeq" id="XP_038748310.1">
    <property type="nucleotide sequence ID" value="XM_038886468.1"/>
</dbReference>
<comment type="caution">
    <text evidence="2">The sequence shown here is derived from an EMBL/GenBank/DDBJ whole genome shotgun (WGS) entry which is preliminary data.</text>
</comment>
<dbReference type="GeneID" id="62159542"/>
<feature type="region of interest" description="Disordered" evidence="1">
    <location>
        <begin position="287"/>
        <end position="309"/>
    </location>
</feature>
<feature type="compositionally biased region" description="Basic residues" evidence="1">
    <location>
        <begin position="166"/>
        <end position="184"/>
    </location>
</feature>
<dbReference type="EMBL" id="JAATWM020000009">
    <property type="protein sequence ID" value="KAF9878849.1"/>
    <property type="molecule type" value="Genomic_DNA"/>
</dbReference>
<feature type="region of interest" description="Disordered" evidence="1">
    <location>
        <begin position="147"/>
        <end position="192"/>
    </location>
</feature>
<accession>A0A9P6LJY9</accession>
<feature type="region of interest" description="Disordered" evidence="1">
    <location>
        <begin position="1"/>
        <end position="24"/>
    </location>
</feature>
<evidence type="ECO:0000256" key="1">
    <source>
        <dbReference type="SAM" id="MobiDB-lite"/>
    </source>
</evidence>
<feature type="compositionally biased region" description="Basic and acidic residues" evidence="1">
    <location>
        <begin position="289"/>
        <end position="299"/>
    </location>
</feature>
<keyword evidence="3" id="KW-1185">Reference proteome</keyword>
<dbReference type="OrthoDB" id="4836635at2759"/>
<evidence type="ECO:0000313" key="3">
    <source>
        <dbReference type="Proteomes" id="UP000781932"/>
    </source>
</evidence>
<dbReference type="Proteomes" id="UP000781932">
    <property type="component" value="Unassembled WGS sequence"/>
</dbReference>
<name>A0A9P6LJY9_9PEZI</name>
<evidence type="ECO:0000313" key="2">
    <source>
        <dbReference type="EMBL" id="KAF9878849.1"/>
    </source>
</evidence>
<organism evidence="2 3">
    <name type="scientific">Colletotrichum karsti</name>
    <dbReference type="NCBI Taxonomy" id="1095194"/>
    <lineage>
        <taxon>Eukaryota</taxon>
        <taxon>Fungi</taxon>
        <taxon>Dikarya</taxon>
        <taxon>Ascomycota</taxon>
        <taxon>Pezizomycotina</taxon>
        <taxon>Sordariomycetes</taxon>
        <taxon>Hypocreomycetidae</taxon>
        <taxon>Glomerellales</taxon>
        <taxon>Glomerellaceae</taxon>
        <taxon>Colletotrichum</taxon>
        <taxon>Colletotrichum boninense species complex</taxon>
    </lineage>
</organism>
<proteinExistence type="predicted"/>
<reference evidence="2" key="2">
    <citation type="submission" date="2020-11" db="EMBL/GenBank/DDBJ databases">
        <title>Whole genome sequencing of Colletotrichum sp.</title>
        <authorList>
            <person name="Li H."/>
        </authorList>
    </citation>
    <scope>NUCLEOTIDE SEQUENCE</scope>
    <source>
        <strain evidence="2">CkLH20</strain>
    </source>
</reference>
<gene>
    <name evidence="2" type="ORF">CkaCkLH20_03749</name>
</gene>
<protein>
    <submittedName>
        <fullName evidence="2">Uncharacterized protein</fullName>
    </submittedName>
</protein>
<reference evidence="2" key="1">
    <citation type="submission" date="2020-03" db="EMBL/GenBank/DDBJ databases">
        <authorList>
            <person name="He L."/>
        </authorList>
    </citation>
    <scope>NUCLEOTIDE SEQUENCE</scope>
    <source>
        <strain evidence="2">CkLH20</strain>
    </source>
</reference>
<sequence>MDTGDAHVLGDRPADSQPDSDAERKKLQVLKDISIKRDRIEAQFSREIHDKIATFENFRMRALDEWLRQAALELPKDAAMEVNQDIQRKFHCYVESLRYQGRCPDPSLKITFSNTLPPTPLFIDSPVEPQRQDVQTTHISPIEQPQLRANTTPGDEAVITKERVQKPRGRKPGNSKKKILKAKSQKQDTGTITNNQVGRSRLWAFAVESDGHVCLYTLRCPAVGCGHVFSQDPFEEDRAETHFRNCGVSFEDKEDIVKRYARRIVSQDPEKRMKADWAKRHNALLLAGHGRDGKRRSQEDGAGNGAQQL</sequence>